<evidence type="ECO:0000313" key="1">
    <source>
        <dbReference type="EMBL" id="KAL3565242.1"/>
    </source>
</evidence>
<comment type="caution">
    <text evidence="1">The sequence shown here is derived from an EMBL/GenBank/DDBJ whole genome shotgun (WGS) entry which is preliminary data.</text>
</comment>
<name>A0ACC4AGG2_POPAL</name>
<dbReference type="Proteomes" id="UP000309997">
    <property type="component" value="Unassembled WGS sequence"/>
</dbReference>
<proteinExistence type="predicted"/>
<evidence type="ECO:0000313" key="2">
    <source>
        <dbReference type="Proteomes" id="UP000309997"/>
    </source>
</evidence>
<gene>
    <name evidence="1" type="ORF">D5086_033288</name>
</gene>
<keyword evidence="2" id="KW-1185">Reference proteome</keyword>
<accession>A0ACC4AGG2</accession>
<sequence>MVNRKISHRPTICYRPIQPSDLEVLERLHADIFPIRYEEEFFQSVVHARDIVSWAAVDRSRPNGHSDELIGFVTARIVLAKETEIGDLLIYDPLKPDQTLVYILTLGVVETYRNLGIARSLIRQVIKYASSIPTCHAVYLHVISYNIPAIHLYKKMSFKCIRRLQGFYLINDQHYDSFLFVYYVNGGCSPCSPLELLVAAVSYMTSSLKTVAARLRKNEEESPKLPKSDNLKSRHGGKIIESCLEVAGKGSCPINVKVMKQVTDPKHSAGKAITSDLIQQLLQKDSSNNANKTIEAASACWGIFGSGALDGYTGKVRVDPNSGGGFNGRGSRGRKFLIPAVWHPKTSKQCTKGRGRINLFA</sequence>
<organism evidence="1 2">
    <name type="scientific">Populus alba</name>
    <name type="common">White poplar</name>
    <dbReference type="NCBI Taxonomy" id="43335"/>
    <lineage>
        <taxon>Eukaryota</taxon>
        <taxon>Viridiplantae</taxon>
        <taxon>Streptophyta</taxon>
        <taxon>Embryophyta</taxon>
        <taxon>Tracheophyta</taxon>
        <taxon>Spermatophyta</taxon>
        <taxon>Magnoliopsida</taxon>
        <taxon>eudicotyledons</taxon>
        <taxon>Gunneridae</taxon>
        <taxon>Pentapetalae</taxon>
        <taxon>rosids</taxon>
        <taxon>fabids</taxon>
        <taxon>Malpighiales</taxon>
        <taxon>Salicaceae</taxon>
        <taxon>Saliceae</taxon>
        <taxon>Populus</taxon>
    </lineage>
</organism>
<reference evidence="1 2" key="1">
    <citation type="journal article" date="2024" name="Plant Biotechnol. J.">
        <title>Genome and CRISPR/Cas9 system of a widespread forest tree (Populus alba) in the world.</title>
        <authorList>
            <person name="Liu Y.J."/>
            <person name="Jiang P.F."/>
            <person name="Han X.M."/>
            <person name="Li X.Y."/>
            <person name="Wang H.M."/>
            <person name="Wang Y.J."/>
            <person name="Wang X.X."/>
            <person name="Zeng Q.Y."/>
        </authorList>
    </citation>
    <scope>NUCLEOTIDE SEQUENCE [LARGE SCALE GENOMIC DNA]</scope>
    <source>
        <strain evidence="2">cv. PAL-ZL1</strain>
    </source>
</reference>
<dbReference type="EMBL" id="RCHU02000019">
    <property type="protein sequence ID" value="KAL3565242.1"/>
    <property type="molecule type" value="Genomic_DNA"/>
</dbReference>
<protein>
    <submittedName>
        <fullName evidence="1">Uncharacterized protein</fullName>
    </submittedName>
</protein>